<reference evidence="1" key="1">
    <citation type="journal article" date="2021" name="Sci. Rep.">
        <title>Antibiotic resistance plasmid composition and architecture in Escherichia coli isolates from meat.</title>
        <authorList>
            <person name="Darphorn T.S."/>
            <person name="Bel K."/>
            <person name="Koenders-van Sint Anneland B.B."/>
            <person name="Brul S."/>
            <person name="Ter Kuile B.H."/>
        </authorList>
    </citation>
    <scope>NUCLEOTIDE SEQUENCE</scope>
    <source>
        <strain evidence="1">ESBL3156</strain>
    </source>
</reference>
<protein>
    <recommendedName>
        <fullName evidence="2">GlcNAc transferase</fullName>
    </recommendedName>
</protein>
<keyword evidence="1" id="KW-0614">Plasmid</keyword>
<name>A0A890DGG3_ECOLX</name>
<sequence length="133" mass="14887">MWPHVALFIPFYVRISGESVKPGMITAPVIHVPENIRAYRALVTANKALVGHFMPGTSVTWKPVPSSWGYFVNSYLKGDKMAKSCDYEAIRVFISVNVGKYTNNAIIWSRSQKVHGTKTSLFTTQDGLCYKVT</sequence>
<proteinExistence type="predicted"/>
<organism evidence="1">
    <name type="scientific">Escherichia coli</name>
    <dbReference type="NCBI Taxonomy" id="562"/>
    <lineage>
        <taxon>Bacteria</taxon>
        <taxon>Pseudomonadati</taxon>
        <taxon>Pseudomonadota</taxon>
        <taxon>Gammaproteobacteria</taxon>
        <taxon>Enterobacterales</taxon>
        <taxon>Enterobacteriaceae</taxon>
        <taxon>Escherichia</taxon>
    </lineage>
</organism>
<dbReference type="RefSeq" id="WP_251301578.1">
    <property type="nucleotide sequence ID" value="NZ_MW390524.1"/>
</dbReference>
<evidence type="ECO:0008006" key="2">
    <source>
        <dbReference type="Google" id="ProtNLM"/>
    </source>
</evidence>
<dbReference type="EMBL" id="MW390524">
    <property type="protein sequence ID" value="QRG43483.1"/>
    <property type="molecule type" value="Genomic_DNA"/>
</dbReference>
<evidence type="ECO:0000313" key="1">
    <source>
        <dbReference type="EMBL" id="QRG43483.1"/>
    </source>
</evidence>
<dbReference type="AlphaFoldDB" id="A0A890DGG3"/>
<accession>A0A890DGG3</accession>
<geneLocation type="plasmid" evidence="1">
    <name>pESBL3156-IncF</name>
</geneLocation>